<protein>
    <recommendedName>
        <fullName evidence="10">Myosin motor domain-containing protein</fullName>
    </recommendedName>
</protein>
<keyword evidence="3" id="KW-0963">Cytoplasm</keyword>
<dbReference type="Proteomes" id="UP000001357">
    <property type="component" value="Unassembled WGS sequence"/>
</dbReference>
<feature type="binding site" evidence="9">
    <location>
        <begin position="96"/>
        <end position="103"/>
    </location>
    <ligand>
        <name>ATP</name>
        <dbReference type="ChEBI" id="CHEBI:30616"/>
    </ligand>
</feature>
<dbReference type="RefSeq" id="XP_001746511.1">
    <property type="nucleotide sequence ID" value="XM_001746459.1"/>
</dbReference>
<keyword evidence="5 9" id="KW-0518">Myosin</keyword>
<dbReference type="SUPFAM" id="SSF52540">
    <property type="entry name" value="P-loop containing nucleoside triphosphate hydrolases"/>
    <property type="match status" value="1"/>
</dbReference>
<dbReference type="InterPro" id="IPR027417">
    <property type="entry name" value="P-loop_NTPase"/>
</dbReference>
<comment type="subcellular location">
    <subcellularLocation>
        <location evidence="2">Cell projection</location>
    </subcellularLocation>
    <subcellularLocation>
        <location evidence="1">Cytoplasm</location>
        <location evidence="1">Cytoskeleton</location>
    </subcellularLocation>
</comment>
<name>A9V1A5_MONBE</name>
<evidence type="ECO:0000256" key="8">
    <source>
        <dbReference type="ARBA" id="ARBA00023273"/>
    </source>
</evidence>
<keyword evidence="9" id="KW-0547">Nucleotide-binding</keyword>
<dbReference type="GO" id="GO:0003774">
    <property type="term" value="F:cytoskeletal motor activity"/>
    <property type="evidence" value="ECO:0007669"/>
    <property type="project" value="UniProtKB-UniRule"/>
</dbReference>
<evidence type="ECO:0000256" key="2">
    <source>
        <dbReference type="ARBA" id="ARBA00004316"/>
    </source>
</evidence>
<evidence type="ECO:0000256" key="6">
    <source>
        <dbReference type="ARBA" id="ARBA00023175"/>
    </source>
</evidence>
<organism evidence="11 12">
    <name type="scientific">Monosiga brevicollis</name>
    <name type="common">Choanoflagellate</name>
    <dbReference type="NCBI Taxonomy" id="81824"/>
    <lineage>
        <taxon>Eukaryota</taxon>
        <taxon>Choanoflagellata</taxon>
        <taxon>Craspedida</taxon>
        <taxon>Salpingoecidae</taxon>
        <taxon>Monosiga</taxon>
    </lineage>
</organism>
<dbReference type="PRINTS" id="PR00193">
    <property type="entry name" value="MYOSINHEAVY"/>
</dbReference>
<evidence type="ECO:0000313" key="11">
    <source>
        <dbReference type="EMBL" id="EDQ88898.1"/>
    </source>
</evidence>
<reference evidence="11 12" key="1">
    <citation type="journal article" date="2008" name="Nature">
        <title>The genome of the choanoflagellate Monosiga brevicollis and the origin of metazoans.</title>
        <authorList>
            <consortium name="JGI Sequencing"/>
            <person name="King N."/>
            <person name="Westbrook M.J."/>
            <person name="Young S.L."/>
            <person name="Kuo A."/>
            <person name="Abedin M."/>
            <person name="Chapman J."/>
            <person name="Fairclough S."/>
            <person name="Hellsten U."/>
            <person name="Isogai Y."/>
            <person name="Letunic I."/>
            <person name="Marr M."/>
            <person name="Pincus D."/>
            <person name="Putnam N."/>
            <person name="Rokas A."/>
            <person name="Wright K.J."/>
            <person name="Zuzow R."/>
            <person name="Dirks W."/>
            <person name="Good M."/>
            <person name="Goodstein D."/>
            <person name="Lemons D."/>
            <person name="Li W."/>
            <person name="Lyons J.B."/>
            <person name="Morris A."/>
            <person name="Nichols S."/>
            <person name="Richter D.J."/>
            <person name="Salamov A."/>
            <person name="Bork P."/>
            <person name="Lim W.A."/>
            <person name="Manning G."/>
            <person name="Miller W.T."/>
            <person name="McGinnis W."/>
            <person name="Shapiro H."/>
            <person name="Tjian R."/>
            <person name="Grigoriev I.V."/>
            <person name="Rokhsar D."/>
        </authorList>
    </citation>
    <scope>NUCLEOTIDE SEQUENCE [LARGE SCALE GENOMIC DNA]</scope>
    <source>
        <strain evidence="12">MX1 / ATCC 50154</strain>
    </source>
</reference>
<evidence type="ECO:0000256" key="7">
    <source>
        <dbReference type="ARBA" id="ARBA00023212"/>
    </source>
</evidence>
<keyword evidence="4" id="KW-0677">Repeat</keyword>
<dbReference type="GO" id="GO:0003779">
    <property type="term" value="F:actin binding"/>
    <property type="evidence" value="ECO:0007669"/>
    <property type="project" value="UniProtKB-KW"/>
</dbReference>
<dbReference type="InterPro" id="IPR001609">
    <property type="entry name" value="Myosin_head_motor_dom-like"/>
</dbReference>
<dbReference type="CDD" id="cd00124">
    <property type="entry name" value="MYSc"/>
    <property type="match status" value="1"/>
</dbReference>
<keyword evidence="6 9" id="KW-0505">Motor protein</keyword>
<evidence type="ECO:0000256" key="9">
    <source>
        <dbReference type="PROSITE-ProRule" id="PRU00782"/>
    </source>
</evidence>
<dbReference type="eggNOG" id="KOG4229">
    <property type="taxonomic scope" value="Eukaryota"/>
</dbReference>
<dbReference type="InParanoid" id="A9V1A5"/>
<gene>
    <name evidence="11" type="ORF">MONBRDRAFT_8843</name>
</gene>
<feature type="domain" description="Myosin motor" evidence="10">
    <location>
        <begin position="2"/>
        <end position="208"/>
    </location>
</feature>
<evidence type="ECO:0000259" key="10">
    <source>
        <dbReference type="PROSITE" id="PS51456"/>
    </source>
</evidence>
<dbReference type="GO" id="GO:0042995">
    <property type="term" value="C:cell projection"/>
    <property type="evidence" value="ECO:0007669"/>
    <property type="project" value="UniProtKB-SubCell"/>
</dbReference>
<keyword evidence="7" id="KW-0206">Cytoskeleton</keyword>
<dbReference type="AlphaFoldDB" id="A9V1A5"/>
<evidence type="ECO:0000256" key="1">
    <source>
        <dbReference type="ARBA" id="ARBA00004245"/>
    </source>
</evidence>
<dbReference type="GO" id="GO:0016459">
    <property type="term" value="C:myosin complex"/>
    <property type="evidence" value="ECO:0007669"/>
    <property type="project" value="UniProtKB-KW"/>
</dbReference>
<accession>A9V1A5</accession>
<evidence type="ECO:0000256" key="3">
    <source>
        <dbReference type="ARBA" id="ARBA00022490"/>
    </source>
</evidence>
<dbReference type="GO" id="GO:0005524">
    <property type="term" value="F:ATP binding"/>
    <property type="evidence" value="ECO:0007669"/>
    <property type="project" value="UniProtKB-UniRule"/>
</dbReference>
<dbReference type="Pfam" id="PF00063">
    <property type="entry name" value="Myosin_head"/>
    <property type="match status" value="1"/>
</dbReference>
<keyword evidence="9" id="KW-0009">Actin-binding</keyword>
<dbReference type="KEGG" id="mbr:MONBRDRAFT_8843"/>
<comment type="similarity">
    <text evidence="9">Belongs to the TRAFAC class myosin-kinesin ATPase superfamily. Myosin family.</text>
</comment>
<dbReference type="InterPro" id="IPR036961">
    <property type="entry name" value="Kinesin_motor_dom_sf"/>
</dbReference>
<dbReference type="EMBL" id="CH991553">
    <property type="protein sequence ID" value="EDQ88898.1"/>
    <property type="molecule type" value="Genomic_DNA"/>
</dbReference>
<keyword evidence="8" id="KW-0966">Cell projection</keyword>
<sequence>MEATHDLARQDSLNESSLNQALATRFARDLIYTYVGDILLAVNPYADLPLYDNIHSLRYTKVSSKAEHPPHLFAIADAAFTQMMRTRQPQVAVISGESGAGKTFSTRLFIRQVSPSTPGRTNPVLEAFGNAQTVMNSNSSRFGKFIELQFTTQGRVVGARLAHYLLEKARVVSQGEGERNFHIFEMLIEGCDDEERRRTGLHLSDEWQ</sequence>
<evidence type="ECO:0000313" key="12">
    <source>
        <dbReference type="Proteomes" id="UP000001357"/>
    </source>
</evidence>
<dbReference type="Gene3D" id="3.40.850.10">
    <property type="entry name" value="Kinesin motor domain"/>
    <property type="match status" value="1"/>
</dbReference>
<dbReference type="InterPro" id="IPR052409">
    <property type="entry name" value="Myosin-III_kinase_activity"/>
</dbReference>
<proteinExistence type="inferred from homology"/>
<dbReference type="OMA" id="KCENDNS"/>
<evidence type="ECO:0000256" key="5">
    <source>
        <dbReference type="ARBA" id="ARBA00023123"/>
    </source>
</evidence>
<dbReference type="PROSITE" id="PS51456">
    <property type="entry name" value="MYOSIN_MOTOR"/>
    <property type="match status" value="1"/>
</dbReference>
<evidence type="ECO:0000256" key="4">
    <source>
        <dbReference type="ARBA" id="ARBA00022737"/>
    </source>
</evidence>
<dbReference type="PANTHER" id="PTHR46256">
    <property type="entry name" value="AGAP011099-PA"/>
    <property type="match status" value="1"/>
</dbReference>
<comment type="caution">
    <text evidence="9">Lacks conserved residue(s) required for the propagation of feature annotation.</text>
</comment>
<keyword evidence="9" id="KW-0067">ATP-binding</keyword>
<dbReference type="PANTHER" id="PTHR46256:SF3">
    <property type="entry name" value="MYOSIN MOTOR DOMAIN-CONTAINING PROTEIN"/>
    <property type="match status" value="1"/>
</dbReference>
<dbReference type="SMART" id="SM00242">
    <property type="entry name" value="MYSc"/>
    <property type="match status" value="1"/>
</dbReference>
<dbReference type="GeneID" id="5891605"/>
<keyword evidence="12" id="KW-1185">Reference proteome</keyword>
<dbReference type="STRING" id="81824.A9V1A5"/>